<dbReference type="EMBL" id="FOBH01000002">
    <property type="protein sequence ID" value="SEK64449.1"/>
    <property type="molecule type" value="Genomic_DNA"/>
</dbReference>
<dbReference type="Proteomes" id="UP000198620">
    <property type="component" value="Unassembled WGS sequence"/>
</dbReference>
<dbReference type="AlphaFoldDB" id="A0A1H7IPP5"/>
<organism evidence="1 2">
    <name type="scientific">Nitrosovibrio tenuis</name>
    <dbReference type="NCBI Taxonomy" id="1233"/>
    <lineage>
        <taxon>Bacteria</taxon>
        <taxon>Pseudomonadati</taxon>
        <taxon>Pseudomonadota</taxon>
        <taxon>Betaproteobacteria</taxon>
        <taxon>Nitrosomonadales</taxon>
        <taxon>Nitrosomonadaceae</taxon>
        <taxon>Nitrosovibrio</taxon>
    </lineage>
</organism>
<dbReference type="RefSeq" id="WP_218141478.1">
    <property type="nucleotide sequence ID" value="NZ_FOBH01000002.1"/>
</dbReference>
<gene>
    <name evidence="1" type="ORF">SAMN05216387_102257</name>
</gene>
<dbReference type="STRING" id="1233.SAMN05216387_102257"/>
<sequence>MRMTIIREDGIVGVDGIFRRIDLSALQTDIRAVQWNGVSGHIEYDTAANTPLESIADFQSFIDAWMAAAPRSPAPPPPAPSELKAAALSRINAAYQAAANAMTNEYPEEEIGSWAKQEAEARAWLRDPGTATPWMDAAAAGRGITKAQLAAKIIDNINLYAPAHGALTGKRQKLRDQIAALGDDPTQAQLDAIQW</sequence>
<name>A0A1H7IPP5_9PROT</name>
<keyword evidence="2" id="KW-1185">Reference proteome</keyword>
<evidence type="ECO:0000313" key="1">
    <source>
        <dbReference type="EMBL" id="SEK64449.1"/>
    </source>
</evidence>
<proteinExistence type="predicted"/>
<evidence type="ECO:0000313" key="2">
    <source>
        <dbReference type="Proteomes" id="UP000198620"/>
    </source>
</evidence>
<protein>
    <recommendedName>
        <fullName evidence="3">DUF4376 domain-containing protein</fullName>
    </recommendedName>
</protein>
<evidence type="ECO:0008006" key="3">
    <source>
        <dbReference type="Google" id="ProtNLM"/>
    </source>
</evidence>
<reference evidence="1 2" key="1">
    <citation type="submission" date="2016-10" db="EMBL/GenBank/DDBJ databases">
        <authorList>
            <person name="de Groot N.N."/>
        </authorList>
    </citation>
    <scope>NUCLEOTIDE SEQUENCE [LARGE SCALE GENOMIC DNA]</scope>
    <source>
        <strain evidence="1 2">Nv1</strain>
    </source>
</reference>
<accession>A0A1H7IPP5</accession>